<dbReference type="GO" id="GO:0030246">
    <property type="term" value="F:carbohydrate binding"/>
    <property type="evidence" value="ECO:0007669"/>
    <property type="project" value="InterPro"/>
</dbReference>
<organism evidence="7 8">
    <name type="scientific">Albidovulum denitrificans</name>
    <dbReference type="NCBI Taxonomy" id="404881"/>
    <lineage>
        <taxon>Bacteria</taxon>
        <taxon>Pseudomonadati</taxon>
        <taxon>Pseudomonadota</taxon>
        <taxon>Alphaproteobacteria</taxon>
        <taxon>Rhodobacterales</taxon>
        <taxon>Paracoccaceae</taxon>
        <taxon>Albidovulum</taxon>
    </lineage>
</organism>
<feature type="region of interest" description="Disordered" evidence="5">
    <location>
        <begin position="1"/>
        <end position="24"/>
    </location>
</feature>
<evidence type="ECO:0000256" key="1">
    <source>
        <dbReference type="ARBA" id="ARBA00010466"/>
    </source>
</evidence>
<keyword evidence="2" id="KW-0805">Transcription regulation</keyword>
<evidence type="ECO:0000313" key="7">
    <source>
        <dbReference type="EMBL" id="PQV53751.1"/>
    </source>
</evidence>
<dbReference type="Proteomes" id="UP000238338">
    <property type="component" value="Unassembled WGS sequence"/>
</dbReference>
<evidence type="ECO:0000256" key="4">
    <source>
        <dbReference type="ARBA" id="ARBA00023163"/>
    </source>
</evidence>
<sequence length="333" mass="36294">MAMPKDNKTRAAETGGERKSPGSSDTLRVRAAWLYYIEGMTQSDVAEKLGVNRVMITRLLSEAKKRGEVVIRIMSPLAPLIELQNKLENRFGLERAIVAPLEDENDAPTRVIASAAGVYVTETMHNNMTVGVGWGQTMHTMLQFIEGRPLEGVRVVSLLGGIAQARRSNPAEFAWQFAELFDAEGFLISAPALVDSIQTRHALLEHCGLEQILQMADYCDVALLSCGGISTLTTSYRLGHVSEAERQSLIEAGAVGDLLYNFLDKNGVPVDHPVNDRSISMSIDRLKRIPNKVLISGGAEKIEIMQAILSAVKPSVLITDEATAKRLLDTAPA</sequence>
<feature type="compositionally biased region" description="Basic and acidic residues" evidence="5">
    <location>
        <begin position="1"/>
        <end position="20"/>
    </location>
</feature>
<keyword evidence="4" id="KW-0804">Transcription</keyword>
<evidence type="ECO:0000256" key="2">
    <source>
        <dbReference type="ARBA" id="ARBA00023015"/>
    </source>
</evidence>
<name>A0A2S8RZ01_9RHOB</name>
<comment type="similarity">
    <text evidence="1">Belongs to the SorC transcriptional regulatory family.</text>
</comment>
<proteinExistence type="inferred from homology"/>
<feature type="domain" description="Sugar-binding" evidence="6">
    <location>
        <begin position="79"/>
        <end position="328"/>
    </location>
</feature>
<evidence type="ECO:0000256" key="3">
    <source>
        <dbReference type="ARBA" id="ARBA00023125"/>
    </source>
</evidence>
<keyword evidence="8" id="KW-1185">Reference proteome</keyword>
<keyword evidence="3 7" id="KW-0238">DNA-binding</keyword>
<reference evidence="7 8" key="1">
    <citation type="submission" date="2018-02" db="EMBL/GenBank/DDBJ databases">
        <title>Genomic Encyclopedia of Archaeal and Bacterial Type Strains, Phase II (KMG-II): from individual species to whole genera.</title>
        <authorList>
            <person name="Goeker M."/>
        </authorList>
    </citation>
    <scope>NUCLEOTIDE SEQUENCE [LARGE SCALE GENOMIC DNA]</scope>
    <source>
        <strain evidence="7 8">DSM 18921</strain>
    </source>
</reference>
<protein>
    <submittedName>
        <fullName evidence="7">DNA-binding transcriptional regulator LsrR (DeoR family)</fullName>
    </submittedName>
</protein>
<comment type="caution">
    <text evidence="7">The sequence shown here is derived from an EMBL/GenBank/DDBJ whole genome shotgun (WGS) entry which is preliminary data.</text>
</comment>
<evidence type="ECO:0000256" key="5">
    <source>
        <dbReference type="SAM" id="MobiDB-lite"/>
    </source>
</evidence>
<dbReference type="EMBL" id="PVEP01000012">
    <property type="protein sequence ID" value="PQV53751.1"/>
    <property type="molecule type" value="Genomic_DNA"/>
</dbReference>
<evidence type="ECO:0000259" key="6">
    <source>
        <dbReference type="Pfam" id="PF04198"/>
    </source>
</evidence>
<dbReference type="GO" id="GO:0003677">
    <property type="term" value="F:DNA binding"/>
    <property type="evidence" value="ECO:0007669"/>
    <property type="project" value="UniProtKB-KW"/>
</dbReference>
<dbReference type="Gene3D" id="3.40.50.1360">
    <property type="match status" value="1"/>
</dbReference>
<dbReference type="InterPro" id="IPR037171">
    <property type="entry name" value="NagB/RpiA_transferase-like"/>
</dbReference>
<dbReference type="Gene3D" id="1.10.10.10">
    <property type="entry name" value="Winged helix-like DNA-binding domain superfamily/Winged helix DNA-binding domain"/>
    <property type="match status" value="1"/>
</dbReference>
<gene>
    <name evidence="7" type="ORF">LX70_03758</name>
</gene>
<dbReference type="InterPro" id="IPR051054">
    <property type="entry name" value="SorC_transcr_regulators"/>
</dbReference>
<accession>A0A2S8RZ01</accession>
<dbReference type="PANTHER" id="PTHR34294:SF1">
    <property type="entry name" value="TRANSCRIPTIONAL REGULATOR LSRR"/>
    <property type="match status" value="1"/>
</dbReference>
<evidence type="ECO:0000313" key="8">
    <source>
        <dbReference type="Proteomes" id="UP000238338"/>
    </source>
</evidence>
<dbReference type="InterPro" id="IPR036388">
    <property type="entry name" value="WH-like_DNA-bd_sf"/>
</dbReference>
<dbReference type="RefSeq" id="WP_245885139.1">
    <property type="nucleotide sequence ID" value="NZ_PVEP01000012.1"/>
</dbReference>
<dbReference type="SUPFAM" id="SSF100950">
    <property type="entry name" value="NagB/RpiA/CoA transferase-like"/>
    <property type="match status" value="1"/>
</dbReference>
<dbReference type="Pfam" id="PF04198">
    <property type="entry name" value="Sugar-bind"/>
    <property type="match status" value="1"/>
</dbReference>
<dbReference type="PANTHER" id="PTHR34294">
    <property type="entry name" value="TRANSCRIPTIONAL REGULATOR-RELATED"/>
    <property type="match status" value="1"/>
</dbReference>
<dbReference type="AlphaFoldDB" id="A0A2S8RZ01"/>
<dbReference type="InterPro" id="IPR007324">
    <property type="entry name" value="Sugar-bd_dom_put"/>
</dbReference>